<dbReference type="InterPro" id="IPR013538">
    <property type="entry name" value="ASHA1/2-like_C"/>
</dbReference>
<keyword evidence="4" id="KW-1185">Reference proteome</keyword>
<comment type="similarity">
    <text evidence="1">Belongs to the AHA1 family.</text>
</comment>
<evidence type="ECO:0000313" key="4">
    <source>
        <dbReference type="Proteomes" id="UP001501138"/>
    </source>
</evidence>
<dbReference type="InterPro" id="IPR023393">
    <property type="entry name" value="START-like_dom_sf"/>
</dbReference>
<dbReference type="SUPFAM" id="SSF55961">
    <property type="entry name" value="Bet v1-like"/>
    <property type="match status" value="1"/>
</dbReference>
<proteinExistence type="inferred from homology"/>
<dbReference type="EMBL" id="BAAAPM010000009">
    <property type="protein sequence ID" value="GAA1737606.1"/>
    <property type="molecule type" value="Genomic_DNA"/>
</dbReference>
<reference evidence="4" key="1">
    <citation type="journal article" date="2019" name="Int. J. Syst. Evol. Microbiol.">
        <title>The Global Catalogue of Microorganisms (GCM) 10K type strain sequencing project: providing services to taxonomists for standard genome sequencing and annotation.</title>
        <authorList>
            <consortium name="The Broad Institute Genomics Platform"/>
            <consortium name="The Broad Institute Genome Sequencing Center for Infectious Disease"/>
            <person name="Wu L."/>
            <person name="Ma J."/>
        </authorList>
    </citation>
    <scope>NUCLEOTIDE SEQUENCE [LARGE SCALE GENOMIC DNA]</scope>
    <source>
        <strain evidence="4">JCM 15589</strain>
    </source>
</reference>
<protein>
    <submittedName>
        <fullName evidence="3">SRPBCC domain-containing protein</fullName>
    </submittedName>
</protein>
<dbReference type="Pfam" id="PF08327">
    <property type="entry name" value="AHSA1"/>
    <property type="match status" value="1"/>
</dbReference>
<accession>A0ABP4VTK1</accession>
<organism evidence="3 4">
    <name type="scientific">Isoptericola hypogeus</name>
    <dbReference type="NCBI Taxonomy" id="300179"/>
    <lineage>
        <taxon>Bacteria</taxon>
        <taxon>Bacillati</taxon>
        <taxon>Actinomycetota</taxon>
        <taxon>Actinomycetes</taxon>
        <taxon>Micrococcales</taxon>
        <taxon>Promicromonosporaceae</taxon>
        <taxon>Isoptericola</taxon>
    </lineage>
</organism>
<evidence type="ECO:0000259" key="2">
    <source>
        <dbReference type="Pfam" id="PF08327"/>
    </source>
</evidence>
<sequence>MSTTDHDLATEQVYQIVIRTTPERLWEAITSPAFTTQYFHGARIDVTPERYTSRGPDGQSWGDDAVYEFDPPHRLVHGWRSLYDPDLADEPESRVTWQIEPRDGGLCLLTVTHDRLEGSPRTARGVSGEGWTTVLSGLKTLLETGSPMLPADG</sequence>
<dbReference type="Gene3D" id="3.30.530.20">
    <property type="match status" value="1"/>
</dbReference>
<dbReference type="CDD" id="cd08893">
    <property type="entry name" value="SRPBCC_CalC_Aha1-like_GntR-HTH"/>
    <property type="match status" value="1"/>
</dbReference>
<evidence type="ECO:0000256" key="1">
    <source>
        <dbReference type="ARBA" id="ARBA00006817"/>
    </source>
</evidence>
<evidence type="ECO:0000313" key="3">
    <source>
        <dbReference type="EMBL" id="GAA1737606.1"/>
    </source>
</evidence>
<feature type="domain" description="Activator of Hsp90 ATPase homologue 1/2-like C-terminal" evidence="2">
    <location>
        <begin position="20"/>
        <end position="143"/>
    </location>
</feature>
<dbReference type="Proteomes" id="UP001501138">
    <property type="component" value="Unassembled WGS sequence"/>
</dbReference>
<gene>
    <name evidence="3" type="ORF">GCM10009809_35850</name>
</gene>
<dbReference type="RefSeq" id="WP_344250116.1">
    <property type="nucleotide sequence ID" value="NZ_BAAAPM010000009.1"/>
</dbReference>
<comment type="caution">
    <text evidence="3">The sequence shown here is derived from an EMBL/GenBank/DDBJ whole genome shotgun (WGS) entry which is preliminary data.</text>
</comment>
<name>A0ABP4VTK1_9MICO</name>